<evidence type="ECO:0000313" key="2">
    <source>
        <dbReference type="Proteomes" id="UP001501126"/>
    </source>
</evidence>
<reference evidence="1 2" key="1">
    <citation type="journal article" date="2019" name="Int. J. Syst. Evol. Microbiol.">
        <title>The Global Catalogue of Microorganisms (GCM) 10K type strain sequencing project: providing services to taxonomists for standard genome sequencing and annotation.</title>
        <authorList>
            <consortium name="The Broad Institute Genomics Platform"/>
            <consortium name="The Broad Institute Genome Sequencing Center for Infectious Disease"/>
            <person name="Wu L."/>
            <person name="Ma J."/>
        </authorList>
    </citation>
    <scope>NUCLEOTIDE SEQUENCE [LARGE SCALE GENOMIC DNA]</scope>
    <source>
        <strain evidence="1 2">JCM 16083</strain>
    </source>
</reference>
<evidence type="ECO:0000313" key="1">
    <source>
        <dbReference type="EMBL" id="GAA0875044.1"/>
    </source>
</evidence>
<dbReference type="Proteomes" id="UP001501126">
    <property type="component" value="Unassembled WGS sequence"/>
</dbReference>
<proteinExistence type="predicted"/>
<keyword evidence="2" id="KW-1185">Reference proteome</keyword>
<protein>
    <submittedName>
        <fullName evidence="1">Uncharacterized protein</fullName>
    </submittedName>
</protein>
<dbReference type="EMBL" id="BAAAFH010000007">
    <property type="protein sequence ID" value="GAA0875044.1"/>
    <property type="molecule type" value="Genomic_DNA"/>
</dbReference>
<organism evidence="1 2">
    <name type="scientific">Wandonia haliotis</name>
    <dbReference type="NCBI Taxonomy" id="574963"/>
    <lineage>
        <taxon>Bacteria</taxon>
        <taxon>Pseudomonadati</taxon>
        <taxon>Bacteroidota</taxon>
        <taxon>Flavobacteriia</taxon>
        <taxon>Flavobacteriales</taxon>
        <taxon>Crocinitomicaceae</taxon>
        <taxon>Wandonia</taxon>
    </lineage>
</organism>
<name>A0ABN1MNY8_9FLAO</name>
<gene>
    <name evidence="1" type="ORF">GCM10009118_14520</name>
</gene>
<sequence length="112" mass="13577">MKQCGNYFFVSKENFESFKGKKVEVYSKRKKITDDLKWLNISYVGRPANSSTRIVFVHEKMPVIVFYHPTKDEMKYDDEYWDKIETKFRYRSKLTPMISELISKYYKGIYEP</sequence>
<accession>A0ABN1MNY8</accession>
<comment type="caution">
    <text evidence="1">The sequence shown here is derived from an EMBL/GenBank/DDBJ whole genome shotgun (WGS) entry which is preliminary data.</text>
</comment>